<gene>
    <name evidence="2" type="ORF">EV666_1355</name>
</gene>
<protein>
    <submittedName>
        <fullName evidence="2">Uncharacterized protein</fullName>
    </submittedName>
</protein>
<dbReference type="EMBL" id="SLWL01000035">
    <property type="protein sequence ID" value="TCO07342.1"/>
    <property type="molecule type" value="Genomic_DNA"/>
</dbReference>
<dbReference type="RefSeq" id="WP_165910077.1">
    <property type="nucleotide sequence ID" value="NZ_JBHUNN010000002.1"/>
</dbReference>
<keyword evidence="1" id="KW-0812">Transmembrane</keyword>
<feature type="transmembrane region" description="Helical" evidence="1">
    <location>
        <begin position="6"/>
        <end position="24"/>
    </location>
</feature>
<sequence>MEGRDILIVLAIGALLVLGSRYALKSMNEHISRCEDESAKEYITDSAQRLRDCK</sequence>
<evidence type="ECO:0000313" key="3">
    <source>
        <dbReference type="Proteomes" id="UP000294881"/>
    </source>
</evidence>
<accession>A0A4V2RW91</accession>
<dbReference type="AlphaFoldDB" id="A0A4V2RW91"/>
<evidence type="ECO:0000256" key="1">
    <source>
        <dbReference type="SAM" id="Phobius"/>
    </source>
</evidence>
<organism evidence="2 3">
    <name type="scientific">Camelimonas lactis</name>
    <dbReference type="NCBI Taxonomy" id="659006"/>
    <lineage>
        <taxon>Bacteria</taxon>
        <taxon>Pseudomonadati</taxon>
        <taxon>Pseudomonadota</taxon>
        <taxon>Alphaproteobacteria</taxon>
        <taxon>Hyphomicrobiales</taxon>
        <taxon>Chelatococcaceae</taxon>
        <taxon>Camelimonas</taxon>
    </lineage>
</organism>
<keyword evidence="3" id="KW-1185">Reference proteome</keyword>
<comment type="caution">
    <text evidence="2">The sequence shown here is derived from an EMBL/GenBank/DDBJ whole genome shotgun (WGS) entry which is preliminary data.</text>
</comment>
<name>A0A4V2RW91_9HYPH</name>
<reference evidence="2 3" key="1">
    <citation type="submission" date="2019-03" db="EMBL/GenBank/DDBJ databases">
        <title>Genomic Encyclopedia of Type Strains, Phase IV (KMG-IV): sequencing the most valuable type-strain genomes for metagenomic binning, comparative biology and taxonomic classification.</title>
        <authorList>
            <person name="Goeker M."/>
        </authorList>
    </citation>
    <scope>NUCLEOTIDE SEQUENCE [LARGE SCALE GENOMIC DNA]</scope>
    <source>
        <strain evidence="2 3">DSM 22958</strain>
    </source>
</reference>
<dbReference type="Proteomes" id="UP000294881">
    <property type="component" value="Unassembled WGS sequence"/>
</dbReference>
<keyword evidence="1" id="KW-1133">Transmembrane helix</keyword>
<proteinExistence type="predicted"/>
<evidence type="ECO:0000313" key="2">
    <source>
        <dbReference type="EMBL" id="TCO07342.1"/>
    </source>
</evidence>
<keyword evidence="1" id="KW-0472">Membrane</keyword>